<dbReference type="GO" id="GO:0005096">
    <property type="term" value="F:GTPase activator activity"/>
    <property type="evidence" value="ECO:0007669"/>
    <property type="project" value="UniProtKB-KW"/>
</dbReference>
<dbReference type="STRING" id="619300.G3APT6"/>
<name>G3APT6_SPAPN</name>
<dbReference type="FunCoup" id="G3APT6">
    <property type="interactions" value="69"/>
</dbReference>
<evidence type="ECO:0000313" key="3">
    <source>
        <dbReference type="EMBL" id="EGW32257.1"/>
    </source>
</evidence>
<dbReference type="SMART" id="SM00164">
    <property type="entry name" value="TBC"/>
    <property type="match status" value="1"/>
</dbReference>
<evidence type="ECO:0000313" key="4">
    <source>
        <dbReference type="Proteomes" id="UP000000709"/>
    </source>
</evidence>
<dbReference type="SUPFAM" id="SSF47923">
    <property type="entry name" value="Ypt/Rab-GAP domain of gyp1p"/>
    <property type="match status" value="1"/>
</dbReference>
<dbReference type="Gene3D" id="1.10.8.1310">
    <property type="match status" value="1"/>
</dbReference>
<evidence type="ECO:0000256" key="1">
    <source>
        <dbReference type="ARBA" id="ARBA00022468"/>
    </source>
</evidence>
<gene>
    <name evidence="3" type="ORF">SPAPADRAFT_55753</name>
</gene>
<dbReference type="InParanoid" id="G3APT6"/>
<reference evidence="3 4" key="1">
    <citation type="journal article" date="2011" name="Proc. Natl. Acad. Sci. U.S.A.">
        <title>Comparative genomics of xylose-fermenting fungi for enhanced biofuel production.</title>
        <authorList>
            <person name="Wohlbach D.J."/>
            <person name="Kuo A."/>
            <person name="Sato T.K."/>
            <person name="Potts K.M."/>
            <person name="Salamov A.A."/>
            <person name="LaButti K.M."/>
            <person name="Sun H."/>
            <person name="Clum A."/>
            <person name="Pangilinan J.L."/>
            <person name="Lindquist E.A."/>
            <person name="Lucas S."/>
            <person name="Lapidus A."/>
            <person name="Jin M."/>
            <person name="Gunawan C."/>
            <person name="Balan V."/>
            <person name="Dale B.E."/>
            <person name="Jeffries T.W."/>
            <person name="Zinkel R."/>
            <person name="Barry K.W."/>
            <person name="Grigoriev I.V."/>
            <person name="Gasch A.P."/>
        </authorList>
    </citation>
    <scope>NUCLEOTIDE SEQUENCE [LARGE SCALE GENOMIC DNA]</scope>
    <source>
        <strain evidence="4">NRRL Y-27907 / 11-Y1</strain>
    </source>
</reference>
<dbReference type="InterPro" id="IPR000195">
    <property type="entry name" value="Rab-GAP-TBC_dom"/>
</dbReference>
<dbReference type="Pfam" id="PF00566">
    <property type="entry name" value="RabGAP-TBC"/>
    <property type="match status" value="1"/>
</dbReference>
<proteinExistence type="predicted"/>
<dbReference type="eggNOG" id="KOG2595">
    <property type="taxonomic scope" value="Eukaryota"/>
</dbReference>
<accession>G3APT6</accession>
<dbReference type="GO" id="GO:0006888">
    <property type="term" value="P:endoplasmic reticulum to Golgi vesicle-mediated transport"/>
    <property type="evidence" value="ECO:0007669"/>
    <property type="project" value="TreeGrafter"/>
</dbReference>
<protein>
    <recommendedName>
        <fullName evidence="2">Rab-GAP TBC domain-containing protein</fullName>
    </recommendedName>
</protein>
<dbReference type="PANTHER" id="PTHR20913:SF7">
    <property type="entry name" value="RE60063P"/>
    <property type="match status" value="1"/>
</dbReference>
<dbReference type="OrthoDB" id="206700at2759"/>
<dbReference type="KEGG" id="spaa:SPAPADRAFT_55753"/>
<dbReference type="HOGENOM" id="CLU_412174_0_0_1"/>
<organism evidence="4">
    <name type="scientific">Spathaspora passalidarum (strain NRRL Y-27907 / 11-Y1)</name>
    <dbReference type="NCBI Taxonomy" id="619300"/>
    <lineage>
        <taxon>Eukaryota</taxon>
        <taxon>Fungi</taxon>
        <taxon>Dikarya</taxon>
        <taxon>Ascomycota</taxon>
        <taxon>Saccharomycotina</taxon>
        <taxon>Pichiomycetes</taxon>
        <taxon>Debaryomycetaceae</taxon>
        <taxon>Spathaspora</taxon>
    </lineage>
</organism>
<dbReference type="Proteomes" id="UP000000709">
    <property type="component" value="Unassembled WGS sequence"/>
</dbReference>
<dbReference type="PROSITE" id="PS50086">
    <property type="entry name" value="TBC_RABGAP"/>
    <property type="match status" value="1"/>
</dbReference>
<dbReference type="Gene3D" id="1.10.472.80">
    <property type="entry name" value="Ypt/Rab-GAP domain of gyp1p, domain 3"/>
    <property type="match status" value="1"/>
</dbReference>
<dbReference type="RefSeq" id="XP_007375533.1">
    <property type="nucleotide sequence ID" value="XM_007375471.1"/>
</dbReference>
<evidence type="ECO:0000259" key="2">
    <source>
        <dbReference type="PROSITE" id="PS50086"/>
    </source>
</evidence>
<dbReference type="EMBL" id="GL996502">
    <property type="protein sequence ID" value="EGW32257.1"/>
    <property type="molecule type" value="Genomic_DNA"/>
</dbReference>
<sequence length="661" mass="75679">MDSDTLGKSLYKNEELPLNDNIRGLKAKAIREATQRNTNSDEILELLSELSRSTDGLINNELRSKVWPVLLGIEDKTKSNTSEGSLLDTNGGLFTNASPFLDELNCIDLPPHKDEDQVKLDIQRSFTILNHIQSLQHPPYFPSENSYTTIVSPSDVQNLKKYLSNLIIKLLRKYPCLNYYQGYHDIASVILLVCYIPGNDTEDKEKTENDNEYDINEELAFKILEKITLFHLRDYMVHDIALSIDHLRLIPTLLENLDIELFELIKQTSNCYVQSDGLYYDYKFYQGISSILTMFSHDLSNLTQILTVWDFSLSYNSVLINMYLYTSALLIFKNRIFEKCNVEEQDREDLDYEDIDSDLVHNAISPTNLFDSLSDVDLIKILNKTRNIVQDFPMDKLTNCADTFANWFSEYNKSSVLLNTSNLYIPKREKFTKYRNLIINTIGDDPIELTKLVDLQDSEISRQTSDDLAFQHKILLQQEELNNSIMTDTSAGQSDMFASDTNTLHTSLSIHRITSSMLFKKLFSREDANEDDKKVIRRRKDSWVSRNIYKISITIGFIGILVHFLLKNNPQYQNLLSKLFNGGRNAIPIGKLSPLVILNYEPINTITSELSTIGDEIFGDIGNAFNEMFCFIKESEMVNSGISIGQVGLGNLKNTIYGFTT</sequence>
<dbReference type="OMA" id="FHLRDYM"/>
<dbReference type="PANTHER" id="PTHR20913">
    <property type="entry name" value="TBC1 DOMAIN FAMILY MEMBER 20/GTPASE"/>
    <property type="match status" value="1"/>
</dbReference>
<dbReference type="GO" id="GO:0005789">
    <property type="term" value="C:endoplasmic reticulum membrane"/>
    <property type="evidence" value="ECO:0007669"/>
    <property type="project" value="TreeGrafter"/>
</dbReference>
<feature type="domain" description="Rab-GAP TBC" evidence="2">
    <location>
        <begin position="57"/>
        <end position="316"/>
    </location>
</feature>
<dbReference type="AlphaFoldDB" id="G3APT6"/>
<dbReference type="InterPro" id="IPR035969">
    <property type="entry name" value="Rab-GAP_TBC_sf"/>
</dbReference>
<keyword evidence="1" id="KW-0343">GTPase activation</keyword>
<dbReference type="InterPro" id="IPR045913">
    <property type="entry name" value="TBC20/Gyp8-like"/>
</dbReference>
<keyword evidence="4" id="KW-1185">Reference proteome</keyword>
<dbReference type="GeneID" id="18871966"/>